<evidence type="ECO:0000259" key="1">
    <source>
        <dbReference type="Pfam" id="PF12770"/>
    </source>
</evidence>
<dbReference type="AlphaFoldDB" id="A0A2L0F4J0"/>
<proteinExistence type="predicted"/>
<dbReference type="RefSeq" id="WP_104984639.1">
    <property type="nucleotide sequence ID" value="NZ_CP012673.1"/>
</dbReference>
<reference evidence="2 3" key="1">
    <citation type="submission" date="2015-09" db="EMBL/GenBank/DDBJ databases">
        <title>Sorangium comparison.</title>
        <authorList>
            <person name="Zaburannyi N."/>
            <person name="Bunk B."/>
            <person name="Overmann J."/>
            <person name="Mueller R."/>
        </authorList>
    </citation>
    <scope>NUCLEOTIDE SEQUENCE [LARGE SCALE GENOMIC DNA]</scope>
    <source>
        <strain evidence="2 3">So ce26</strain>
    </source>
</reference>
<gene>
    <name evidence="2" type="ORF">SOCE26_079620</name>
</gene>
<sequence length="667" mass="72430">MQKQGISSVCMEIELARDGAELRVRARGSREESTSSHRLAPPLTADIRRFTAEVREAAGRGRPLGSLLATAHALHGALFRDEVATLRARLHEAAGGEPVLLRLAISDADLKAVPWEALCEPSSAMGFWGSSPDLLPARSVTTNEPWQPREVRGAVKVLAVAPSGGATLERLEGALGERIASGEVEWRDPLVGAAASLDLLRERLRRESPHVLHFLGHGRVWDGIPEIQLADAHGEEQWLPAELLGQDLKASLRGDLRLIVLEACKGAQPGAFASAAETLARSGADAVIGHLWPVDAEVARRCSEQLYRALAGREQGRGDVARSLNQARWSILAAFGGSAEAFSPVLYLRAPRSALFDFAGRSVVKPQAAVPARGGARAVDPALERLRRRPFSLVLGDRLKSERPALEGFRERLLKEIDRPPGAAPPGLPMSALAQRFALRCGADTLEAEFQHVFRAAAAIPPLFAALAQSLGPGVHTTLLRTPVLEQALAEHQPDRRIYAIQPDRESTVVLLREAGGARWERLAGNSPSIDPEEDIVVLRLYRGFRPDAAFSPPLLTEDDYLLGFRELEKALPPESADDILDTLASEPALLMGLSLHLWDHRMLLYRLFGKRPLPRRSLAVVEPEDGERELWEKGTSLPGKEGIAVIEASAEEVGVWLSEGADGGRR</sequence>
<dbReference type="InterPro" id="IPR024983">
    <property type="entry name" value="CHAT_dom"/>
</dbReference>
<accession>A0A2L0F4J0</accession>
<dbReference type="Proteomes" id="UP000238348">
    <property type="component" value="Chromosome"/>
</dbReference>
<name>A0A2L0F4J0_SORCE</name>
<organism evidence="2 3">
    <name type="scientific">Sorangium cellulosum</name>
    <name type="common">Polyangium cellulosum</name>
    <dbReference type="NCBI Taxonomy" id="56"/>
    <lineage>
        <taxon>Bacteria</taxon>
        <taxon>Pseudomonadati</taxon>
        <taxon>Myxococcota</taxon>
        <taxon>Polyangia</taxon>
        <taxon>Polyangiales</taxon>
        <taxon>Polyangiaceae</taxon>
        <taxon>Sorangium</taxon>
    </lineage>
</organism>
<dbReference type="OrthoDB" id="5482966at2"/>
<feature type="domain" description="CHAT" evidence="1">
    <location>
        <begin position="70"/>
        <end position="332"/>
    </location>
</feature>
<dbReference type="EMBL" id="CP012673">
    <property type="protein sequence ID" value="AUX46456.1"/>
    <property type="molecule type" value="Genomic_DNA"/>
</dbReference>
<dbReference type="Pfam" id="PF12770">
    <property type="entry name" value="CHAT"/>
    <property type="match status" value="1"/>
</dbReference>
<evidence type="ECO:0000313" key="2">
    <source>
        <dbReference type="EMBL" id="AUX46456.1"/>
    </source>
</evidence>
<protein>
    <recommendedName>
        <fullName evidence="1">CHAT domain-containing protein</fullName>
    </recommendedName>
</protein>
<evidence type="ECO:0000313" key="3">
    <source>
        <dbReference type="Proteomes" id="UP000238348"/>
    </source>
</evidence>